<name>A0ABY0H6G0_9PEZI</name>
<reference evidence="3 4" key="1">
    <citation type="submission" date="2018-06" db="EMBL/GenBank/DDBJ databases">
        <title>Complete Genomes of Monosporascus.</title>
        <authorList>
            <person name="Robinson A.J."/>
            <person name="Natvig D.O."/>
        </authorList>
    </citation>
    <scope>NUCLEOTIDE SEQUENCE [LARGE SCALE GENOMIC DNA]</scope>
    <source>
        <strain evidence="3 4">CBS 609.92</strain>
    </source>
</reference>
<feature type="signal peptide" evidence="1">
    <location>
        <begin position="1"/>
        <end position="21"/>
    </location>
</feature>
<organism evidence="3 4">
    <name type="scientific">Monosporascus cannonballus</name>
    <dbReference type="NCBI Taxonomy" id="155416"/>
    <lineage>
        <taxon>Eukaryota</taxon>
        <taxon>Fungi</taxon>
        <taxon>Dikarya</taxon>
        <taxon>Ascomycota</taxon>
        <taxon>Pezizomycotina</taxon>
        <taxon>Sordariomycetes</taxon>
        <taxon>Xylariomycetidae</taxon>
        <taxon>Xylariales</taxon>
        <taxon>Xylariales incertae sedis</taxon>
        <taxon>Monosporascus</taxon>
    </lineage>
</organism>
<proteinExistence type="predicted"/>
<gene>
    <name evidence="3" type="ORF">DL762_005303</name>
</gene>
<dbReference type="EMBL" id="QJNS01000142">
    <property type="protein sequence ID" value="RYO85212.1"/>
    <property type="molecule type" value="Genomic_DNA"/>
</dbReference>
<accession>A0ABY0H6G0</accession>
<protein>
    <recommendedName>
        <fullName evidence="2">BT-1020-like N-terminal beta-propeller domain-containing protein</fullName>
    </recommendedName>
</protein>
<keyword evidence="4" id="KW-1185">Reference proteome</keyword>
<dbReference type="Proteomes" id="UP000294003">
    <property type="component" value="Unassembled WGS sequence"/>
</dbReference>
<evidence type="ECO:0000313" key="4">
    <source>
        <dbReference type="Proteomes" id="UP000294003"/>
    </source>
</evidence>
<sequence length="442" mass="49150">MMIRGLHLAALGACALYGAQADTPPRPLAPEEYWQVSPPINYSDPIYAGWPQLKVDKEVVVYRGTDVGRTYAHHPELYYDGRRVYLQYSSAPIDEDATGQESWLTTSVDGGYTWSPSVSILPEALLPNQTTAANYSYWCDNRIYQRAVHPIAFVPVGGDTLYAVSQTTLRYCWGDDAKGTKAAGRIARAIDGEGNPVGDPCWSSQNEWAYEVRYNETVYGIEYGMKMCEHADQIEAYLREPATTPAWGSWLYATKLYAADDTHDMQEPTRAVWFGGDEGGCGKHRGGHWERFWRDISGSRTISHAVWVERTASPSGDDWYPKVERQRGNAIYQTNIPCVGSKQHLGVLPGGDRFLVHNPRNNTERLRQPLTIATSRGGSRAYTGIGVLKTDANTTIAPDTRGLKRLMFSSPTAVVVDGKLVVAYSENKENIWVSIVDPANLL</sequence>
<evidence type="ECO:0000313" key="3">
    <source>
        <dbReference type="EMBL" id="RYO85212.1"/>
    </source>
</evidence>
<feature type="chain" id="PRO_5047467931" description="BT-1020-like N-terminal beta-propeller domain-containing protein" evidence="1">
    <location>
        <begin position="22"/>
        <end position="442"/>
    </location>
</feature>
<feature type="domain" description="BT-1020-like N-terminal beta-propeller" evidence="2">
    <location>
        <begin position="65"/>
        <end position="195"/>
    </location>
</feature>
<dbReference type="SUPFAM" id="SSF50939">
    <property type="entry name" value="Sialidases"/>
    <property type="match status" value="1"/>
</dbReference>
<comment type="caution">
    <text evidence="3">The sequence shown here is derived from an EMBL/GenBank/DDBJ whole genome shotgun (WGS) entry which is preliminary data.</text>
</comment>
<dbReference type="Pfam" id="PF24067">
    <property type="entry name" value="Beta-prop_BT_1020"/>
    <property type="match status" value="1"/>
</dbReference>
<evidence type="ECO:0000259" key="2">
    <source>
        <dbReference type="Pfam" id="PF24067"/>
    </source>
</evidence>
<keyword evidence="1" id="KW-0732">Signal</keyword>
<dbReference type="InterPro" id="IPR056425">
    <property type="entry name" value="Beta-prop_BT_1020"/>
</dbReference>
<evidence type="ECO:0000256" key="1">
    <source>
        <dbReference type="SAM" id="SignalP"/>
    </source>
</evidence>
<dbReference type="InterPro" id="IPR036278">
    <property type="entry name" value="Sialidase_sf"/>
</dbReference>